<comment type="catalytic activity">
    <reaction evidence="1">
        <text>Hydrolyzes free adenine bases from 7,8-dihydro-8-oxoguanine:adenine mismatched double-stranded DNA, leaving an apurinic site.</text>
        <dbReference type="EC" id="3.2.2.31"/>
    </reaction>
</comment>
<proteinExistence type="inferred from homology"/>
<dbReference type="CDD" id="cd00056">
    <property type="entry name" value="ENDO3c"/>
    <property type="match status" value="1"/>
</dbReference>
<evidence type="ECO:0000256" key="6">
    <source>
        <dbReference type="ARBA" id="ARBA00022485"/>
    </source>
</evidence>
<accession>D3QAA0</accession>
<evidence type="ECO:0000256" key="12">
    <source>
        <dbReference type="ARBA" id="ARBA00023204"/>
    </source>
</evidence>
<dbReference type="InterPro" id="IPR023170">
    <property type="entry name" value="HhH_base_excis_C"/>
</dbReference>
<dbReference type="eggNOG" id="COG1194">
    <property type="taxonomic scope" value="Bacteria"/>
</dbReference>
<dbReference type="InterPro" id="IPR004036">
    <property type="entry name" value="Endonuclease-III-like_CS2"/>
</dbReference>
<evidence type="ECO:0000256" key="10">
    <source>
        <dbReference type="ARBA" id="ARBA00023004"/>
    </source>
</evidence>
<dbReference type="Pfam" id="PF00730">
    <property type="entry name" value="HhH-GPD"/>
    <property type="match status" value="1"/>
</dbReference>
<evidence type="ECO:0000313" key="16">
    <source>
        <dbReference type="Proteomes" id="UP000000844"/>
    </source>
</evidence>
<evidence type="ECO:0000256" key="13">
    <source>
        <dbReference type="ARBA" id="ARBA00023295"/>
    </source>
</evidence>
<dbReference type="InterPro" id="IPR004035">
    <property type="entry name" value="Endouclease-III_FeS-bd_BS"/>
</dbReference>
<dbReference type="SMART" id="SM00525">
    <property type="entry name" value="FES"/>
    <property type="match status" value="1"/>
</dbReference>
<dbReference type="SUPFAM" id="SSF48150">
    <property type="entry name" value="DNA-glycosylase"/>
    <property type="match status" value="1"/>
</dbReference>
<dbReference type="PANTHER" id="PTHR42944">
    <property type="entry name" value="ADENINE DNA GLYCOSYLASE"/>
    <property type="match status" value="1"/>
</dbReference>
<keyword evidence="13" id="KW-0326">Glycosidase</keyword>
<dbReference type="PANTHER" id="PTHR42944:SF1">
    <property type="entry name" value="ADENINE DNA GLYCOSYLASE"/>
    <property type="match status" value="1"/>
</dbReference>
<dbReference type="InterPro" id="IPR011257">
    <property type="entry name" value="DNA_glycosylase"/>
</dbReference>
<evidence type="ECO:0000256" key="11">
    <source>
        <dbReference type="ARBA" id="ARBA00023014"/>
    </source>
</evidence>
<dbReference type="OrthoDB" id="9802365at2"/>
<dbReference type="AlphaFoldDB" id="D3QAA0"/>
<evidence type="ECO:0000256" key="4">
    <source>
        <dbReference type="ARBA" id="ARBA00012045"/>
    </source>
</evidence>
<dbReference type="FunFam" id="1.10.340.30:FF:000003">
    <property type="entry name" value="A/G-specific adenine glycosylase"/>
    <property type="match status" value="1"/>
</dbReference>
<dbReference type="KEGG" id="sna:Snas_1102"/>
<dbReference type="GO" id="GO:0046872">
    <property type="term" value="F:metal ion binding"/>
    <property type="evidence" value="ECO:0007669"/>
    <property type="project" value="UniProtKB-KW"/>
</dbReference>
<dbReference type="PROSITE" id="PS01155">
    <property type="entry name" value="ENDONUCLEASE_III_2"/>
    <property type="match status" value="1"/>
</dbReference>
<dbReference type="PROSITE" id="PS00764">
    <property type="entry name" value="ENDONUCLEASE_III_1"/>
    <property type="match status" value="1"/>
</dbReference>
<dbReference type="InterPro" id="IPR044298">
    <property type="entry name" value="MIG/MutY"/>
</dbReference>
<dbReference type="GO" id="GO:0051539">
    <property type="term" value="F:4 iron, 4 sulfur cluster binding"/>
    <property type="evidence" value="ECO:0007669"/>
    <property type="project" value="UniProtKB-KW"/>
</dbReference>
<evidence type="ECO:0000256" key="1">
    <source>
        <dbReference type="ARBA" id="ARBA00000843"/>
    </source>
</evidence>
<keyword evidence="7" id="KW-0479">Metal-binding</keyword>
<evidence type="ECO:0000256" key="8">
    <source>
        <dbReference type="ARBA" id="ARBA00022763"/>
    </source>
</evidence>
<protein>
    <recommendedName>
        <fullName evidence="5">Adenine DNA glycosylase</fullName>
        <ecNumber evidence="4">3.2.2.31</ecNumber>
    </recommendedName>
</protein>
<dbReference type="GO" id="GO:0034039">
    <property type="term" value="F:8-oxo-7,8-dihydroguanine DNA N-glycosylase activity"/>
    <property type="evidence" value="ECO:0007669"/>
    <property type="project" value="TreeGrafter"/>
</dbReference>
<evidence type="ECO:0000259" key="14">
    <source>
        <dbReference type="SMART" id="SM00478"/>
    </source>
</evidence>
<gene>
    <name evidence="15" type="ordered locus">Snas_1102</name>
</gene>
<dbReference type="Proteomes" id="UP000000844">
    <property type="component" value="Chromosome"/>
</dbReference>
<dbReference type="InterPro" id="IPR003651">
    <property type="entry name" value="Endonuclease3_FeS-loop_motif"/>
</dbReference>
<dbReference type="GO" id="GO:0006284">
    <property type="term" value="P:base-excision repair"/>
    <property type="evidence" value="ECO:0007669"/>
    <property type="project" value="InterPro"/>
</dbReference>
<dbReference type="Pfam" id="PF00633">
    <property type="entry name" value="HHH"/>
    <property type="match status" value="1"/>
</dbReference>
<dbReference type="EC" id="3.2.2.31" evidence="4"/>
<dbReference type="GO" id="GO:0006298">
    <property type="term" value="P:mismatch repair"/>
    <property type="evidence" value="ECO:0007669"/>
    <property type="project" value="TreeGrafter"/>
</dbReference>
<comment type="cofactor">
    <cofactor evidence="2">
        <name>[4Fe-4S] cluster</name>
        <dbReference type="ChEBI" id="CHEBI:49883"/>
    </cofactor>
</comment>
<dbReference type="Pfam" id="PF10576">
    <property type="entry name" value="EndIII_4Fe-2S"/>
    <property type="match status" value="1"/>
</dbReference>
<dbReference type="Gene3D" id="1.10.340.30">
    <property type="entry name" value="Hypothetical protein, domain 2"/>
    <property type="match status" value="1"/>
</dbReference>
<keyword evidence="16" id="KW-1185">Reference proteome</keyword>
<dbReference type="HOGENOM" id="CLU_012862_2_0_11"/>
<keyword evidence="6" id="KW-0004">4Fe-4S</keyword>
<dbReference type="InterPro" id="IPR003265">
    <property type="entry name" value="HhH-GPD_domain"/>
</dbReference>
<dbReference type="Gene3D" id="1.10.1670.10">
    <property type="entry name" value="Helix-hairpin-Helix base-excision DNA repair enzymes (C-terminal)"/>
    <property type="match status" value="1"/>
</dbReference>
<evidence type="ECO:0000256" key="3">
    <source>
        <dbReference type="ARBA" id="ARBA00008343"/>
    </source>
</evidence>
<organism evidence="15 16">
    <name type="scientific">Stackebrandtia nassauensis (strain DSM 44728 / CIP 108903 / NRRL B-16338 / NBRC 102104 / LLR-40K-21)</name>
    <dbReference type="NCBI Taxonomy" id="446470"/>
    <lineage>
        <taxon>Bacteria</taxon>
        <taxon>Bacillati</taxon>
        <taxon>Actinomycetota</taxon>
        <taxon>Actinomycetes</taxon>
        <taxon>Glycomycetales</taxon>
        <taxon>Glycomycetaceae</taxon>
        <taxon>Stackebrandtia</taxon>
    </lineage>
</organism>
<dbReference type="GO" id="GO:0000701">
    <property type="term" value="F:purine-specific mismatch base pair DNA N-glycosylase activity"/>
    <property type="evidence" value="ECO:0007669"/>
    <property type="project" value="UniProtKB-EC"/>
</dbReference>
<dbReference type="GO" id="GO:0035485">
    <property type="term" value="F:adenine/guanine mispair binding"/>
    <property type="evidence" value="ECO:0007669"/>
    <property type="project" value="TreeGrafter"/>
</dbReference>
<dbReference type="EMBL" id="CP001778">
    <property type="protein sequence ID" value="ADD40812.1"/>
    <property type="molecule type" value="Genomic_DNA"/>
</dbReference>
<evidence type="ECO:0000313" key="15">
    <source>
        <dbReference type="EMBL" id="ADD40812.1"/>
    </source>
</evidence>
<keyword evidence="10" id="KW-0408">Iron</keyword>
<keyword evidence="8" id="KW-0227">DNA damage</keyword>
<dbReference type="GO" id="GO:0032357">
    <property type="term" value="F:oxidized purine DNA binding"/>
    <property type="evidence" value="ECO:0007669"/>
    <property type="project" value="TreeGrafter"/>
</dbReference>
<reference evidence="15 16" key="1">
    <citation type="journal article" date="2009" name="Stand. Genomic Sci.">
        <title>Complete genome sequence of Stackebrandtia nassauensis type strain (LLR-40K-21).</title>
        <authorList>
            <person name="Munk C."/>
            <person name="Lapidus A."/>
            <person name="Copeland A."/>
            <person name="Jando M."/>
            <person name="Mayilraj S."/>
            <person name="Glavina Del Rio T."/>
            <person name="Nolan M."/>
            <person name="Chen F."/>
            <person name="Lucas S."/>
            <person name="Tice H."/>
            <person name="Cheng J.F."/>
            <person name="Han C."/>
            <person name="Detter J.C."/>
            <person name="Bruce D."/>
            <person name="Goodwin L."/>
            <person name="Chain P."/>
            <person name="Pitluck S."/>
            <person name="Goker M."/>
            <person name="Ovchinikova G."/>
            <person name="Pati A."/>
            <person name="Ivanova N."/>
            <person name="Mavromatis K."/>
            <person name="Chen A."/>
            <person name="Palaniappan K."/>
            <person name="Land M."/>
            <person name="Hauser L."/>
            <person name="Chang Y.J."/>
            <person name="Jeffries C.D."/>
            <person name="Bristow J."/>
            <person name="Eisen J.A."/>
            <person name="Markowitz V."/>
            <person name="Hugenholtz P."/>
            <person name="Kyrpides N.C."/>
            <person name="Klenk H.P."/>
        </authorList>
    </citation>
    <scope>NUCLEOTIDE SEQUENCE [LARGE SCALE GENOMIC DNA]</scope>
    <source>
        <strain evidence="16">DSM 44728 / CIP 108903 / NRRL B-16338 / NBRC 102104 / LLR-40K-21</strain>
    </source>
</reference>
<dbReference type="STRING" id="446470.Snas_1102"/>
<comment type="similarity">
    <text evidence="3">Belongs to the Nth/MutY family.</text>
</comment>
<name>D3QAA0_STANL</name>
<evidence type="ECO:0000256" key="2">
    <source>
        <dbReference type="ARBA" id="ARBA00001966"/>
    </source>
</evidence>
<keyword evidence="12" id="KW-0234">DNA repair</keyword>
<evidence type="ECO:0000256" key="9">
    <source>
        <dbReference type="ARBA" id="ARBA00022801"/>
    </source>
</evidence>
<dbReference type="SMART" id="SM00478">
    <property type="entry name" value="ENDO3c"/>
    <property type="match status" value="1"/>
</dbReference>
<sequence length="300" mass="32570">MSDGALKVSGMNAVLASVMGHWFAENGRELPWRTPETTAWGVLVSEVMSQQTPVARVAPIWTEWMGRWPTPADFADAPAADVLRAWGRLGYPRRALRLHECAKAVVERHGGVIPDDVDALLALPGIGTYTARAVAVFAYRQRHPVVDTNVRRVVARWAHAKPDAGHATTTADLRDAEALLPSEPEEAARLSVALMELGALVCTARSPRCGDCPIARDCGFLASGESLPEGPSRKPQRYHGTTRYVRGQIMALLREAEHPVARVAIDGVWHETARREEALSGLISDGLVDALPGDRFALPS</sequence>
<evidence type="ECO:0000256" key="7">
    <source>
        <dbReference type="ARBA" id="ARBA00022723"/>
    </source>
</evidence>
<keyword evidence="9" id="KW-0378">Hydrolase</keyword>
<keyword evidence="11" id="KW-0411">Iron-sulfur</keyword>
<dbReference type="InterPro" id="IPR000445">
    <property type="entry name" value="HhH_motif"/>
</dbReference>
<feature type="domain" description="HhH-GPD" evidence="14">
    <location>
        <begin position="48"/>
        <end position="200"/>
    </location>
</feature>
<evidence type="ECO:0000256" key="5">
    <source>
        <dbReference type="ARBA" id="ARBA00022023"/>
    </source>
</evidence>